<gene>
    <name evidence="5" type="ORF">BJ554DRAFT_2200</name>
</gene>
<evidence type="ECO:0000256" key="1">
    <source>
        <dbReference type="ARBA" id="ARBA00004141"/>
    </source>
</evidence>
<evidence type="ECO:0000256" key="2">
    <source>
        <dbReference type="ARBA" id="ARBA00022692"/>
    </source>
</evidence>
<dbReference type="Gene3D" id="1.10.1200.120">
    <property type="entry name" value="Large-conductance mechanosensitive channel, MscL, domain 1"/>
    <property type="match status" value="1"/>
</dbReference>
<name>A0A8H8DGU7_9FUNG</name>
<proteinExistence type="predicted"/>
<dbReference type="GO" id="GO:0016020">
    <property type="term" value="C:membrane"/>
    <property type="evidence" value="ECO:0007669"/>
    <property type="project" value="UniProtKB-SubCell"/>
</dbReference>
<dbReference type="InterPro" id="IPR037673">
    <property type="entry name" value="MSC/AndL"/>
</dbReference>
<accession>A0A8H8DGU7</accession>
<comment type="subcellular location">
    <subcellularLocation>
        <location evidence="1">Membrane</location>
        <topology evidence="1">Multi-pass membrane protein</topology>
    </subcellularLocation>
</comment>
<sequence length="219" mass="24042">MSKPDVLVNVRGFGADVASKGGNAASKLVRGTTSVAGDFAKFIAKGNVVEMAVGIVMGTAFTNIVNSFVKDMITPLMGLVTQSLGLYSLAIHTLETQNHPPTRDFFIALRCDFFFALRTTQRANWKSPTSSCGVRITPRFHENHPRAGPETRCGDRKLRELLAGHPQLLHHQRRDVRVYKPKADPVKEKACPFCCKDVPILATRCSFCTSQLPALETAQ</sequence>
<comment type="caution">
    <text evidence="5">The sequence shown here is derived from an EMBL/GenBank/DDBJ whole genome shotgun (WGS) entry which is preliminary data.</text>
</comment>
<dbReference type="PANTHER" id="PTHR30266:SF2">
    <property type="entry name" value="LARGE-CONDUCTANCE MECHANOSENSITIVE CHANNEL"/>
    <property type="match status" value="1"/>
</dbReference>
<keyword evidence="4" id="KW-0472">Membrane</keyword>
<dbReference type="Pfam" id="PF01741">
    <property type="entry name" value="MscL"/>
    <property type="match status" value="1"/>
</dbReference>
<evidence type="ECO:0000256" key="4">
    <source>
        <dbReference type="ARBA" id="ARBA00023136"/>
    </source>
</evidence>
<reference evidence="5 6" key="1">
    <citation type="journal article" name="Sci. Rep.">
        <title>Genome-scale phylogenetic analyses confirm Olpidium as the closest living zoosporic fungus to the non-flagellated, terrestrial fungi.</title>
        <authorList>
            <person name="Chang Y."/>
            <person name="Rochon D."/>
            <person name="Sekimoto S."/>
            <person name="Wang Y."/>
            <person name="Chovatia M."/>
            <person name="Sandor L."/>
            <person name="Salamov A."/>
            <person name="Grigoriev I.V."/>
            <person name="Stajich J.E."/>
            <person name="Spatafora J.W."/>
        </authorList>
    </citation>
    <scope>NUCLEOTIDE SEQUENCE [LARGE SCALE GENOMIC DNA]</scope>
    <source>
        <strain evidence="5">S191</strain>
    </source>
</reference>
<protein>
    <submittedName>
        <fullName evidence="5">Large-conductance mechanosensitive channel</fullName>
    </submittedName>
</protein>
<dbReference type="PANTHER" id="PTHR30266">
    <property type="entry name" value="MECHANOSENSITIVE CHANNEL MSCL"/>
    <property type="match status" value="1"/>
</dbReference>
<dbReference type="InterPro" id="IPR036019">
    <property type="entry name" value="MscL_channel"/>
</dbReference>
<evidence type="ECO:0000313" key="6">
    <source>
        <dbReference type="Proteomes" id="UP000673691"/>
    </source>
</evidence>
<organism evidence="5 6">
    <name type="scientific">Olpidium bornovanus</name>
    <dbReference type="NCBI Taxonomy" id="278681"/>
    <lineage>
        <taxon>Eukaryota</taxon>
        <taxon>Fungi</taxon>
        <taxon>Fungi incertae sedis</taxon>
        <taxon>Olpidiomycota</taxon>
        <taxon>Olpidiomycotina</taxon>
        <taxon>Olpidiomycetes</taxon>
        <taxon>Olpidiales</taxon>
        <taxon>Olpidiaceae</taxon>
        <taxon>Olpidium</taxon>
    </lineage>
</organism>
<dbReference type="SUPFAM" id="SSF81330">
    <property type="entry name" value="Gated mechanosensitive channel"/>
    <property type="match status" value="1"/>
</dbReference>
<dbReference type="AlphaFoldDB" id="A0A8H8DGU7"/>
<keyword evidence="2" id="KW-0812">Transmembrane</keyword>
<keyword evidence="3" id="KW-1133">Transmembrane helix</keyword>
<dbReference type="EMBL" id="JAEFCI010009601">
    <property type="protein sequence ID" value="KAG5457716.1"/>
    <property type="molecule type" value="Genomic_DNA"/>
</dbReference>
<evidence type="ECO:0000256" key="3">
    <source>
        <dbReference type="ARBA" id="ARBA00022989"/>
    </source>
</evidence>
<dbReference type="GO" id="GO:0008381">
    <property type="term" value="F:mechanosensitive monoatomic ion channel activity"/>
    <property type="evidence" value="ECO:0007669"/>
    <property type="project" value="TreeGrafter"/>
</dbReference>
<dbReference type="OrthoDB" id="10010920at2759"/>
<evidence type="ECO:0000313" key="5">
    <source>
        <dbReference type="EMBL" id="KAG5457716.1"/>
    </source>
</evidence>
<dbReference type="Proteomes" id="UP000673691">
    <property type="component" value="Unassembled WGS sequence"/>
</dbReference>
<keyword evidence="6" id="KW-1185">Reference proteome</keyword>